<organism evidence="11 12">
    <name type="scientific">Limosilactobacillus secaliphilus</name>
    <dbReference type="NCBI Taxonomy" id="396268"/>
    <lineage>
        <taxon>Bacteria</taxon>
        <taxon>Bacillati</taxon>
        <taxon>Bacillota</taxon>
        <taxon>Bacilli</taxon>
        <taxon>Lactobacillales</taxon>
        <taxon>Lactobacillaceae</taxon>
        <taxon>Limosilactobacillus</taxon>
    </lineage>
</organism>
<keyword evidence="9" id="KW-0472">Membrane</keyword>
<sequence>MILLLIALMYFFMIRPQQKQRRQHADMMSKLKPGDEVVTIGRLHGVVNEVNEKARTVTLDCEGIYLTFDMVAIQRVVSRASSATESNDQAASSSSADSASAAAESADSEDSDSSAAAASEASDSESAASDSAEDSASDSAEK</sequence>
<evidence type="ECO:0000313" key="11">
    <source>
        <dbReference type="EMBL" id="KRN59406.1"/>
    </source>
</evidence>
<feature type="compositionally biased region" description="Low complexity" evidence="10">
    <location>
        <begin position="113"/>
        <end position="130"/>
    </location>
</feature>
<dbReference type="Proteomes" id="UP000050934">
    <property type="component" value="Unassembled WGS sequence"/>
</dbReference>
<dbReference type="STRING" id="396268.IV45_GL001149"/>
<accession>A0A0R2I3L1</accession>
<dbReference type="InterPro" id="IPR003849">
    <property type="entry name" value="Preprotein_translocase_YajC"/>
</dbReference>
<evidence type="ECO:0000256" key="7">
    <source>
        <dbReference type="ARBA" id="ARBA00022989"/>
    </source>
</evidence>
<evidence type="ECO:0000313" key="12">
    <source>
        <dbReference type="Proteomes" id="UP000050934"/>
    </source>
</evidence>
<evidence type="ECO:0000256" key="5">
    <source>
        <dbReference type="ARBA" id="ARBA00022692"/>
    </source>
</evidence>
<keyword evidence="8" id="KW-0811">Translocation</keyword>
<comment type="subcellular location">
    <subcellularLocation>
        <location evidence="1">Cell membrane</location>
        <topology evidence="1">Single-pass membrane protein</topology>
    </subcellularLocation>
</comment>
<comment type="caution">
    <text evidence="11">The sequence shown here is derived from an EMBL/GenBank/DDBJ whole genome shotgun (WGS) entry which is preliminary data.</text>
</comment>
<protein>
    <submittedName>
        <fullName evidence="11">Preprotein translocase, yajc subunit</fullName>
    </submittedName>
</protein>
<evidence type="ECO:0000256" key="10">
    <source>
        <dbReference type="SAM" id="MobiDB-lite"/>
    </source>
</evidence>
<dbReference type="PANTHER" id="PTHR33909">
    <property type="entry name" value="SEC TRANSLOCON ACCESSORY COMPLEX SUBUNIT YAJC"/>
    <property type="match status" value="1"/>
</dbReference>
<dbReference type="SMART" id="SM01323">
    <property type="entry name" value="YajC"/>
    <property type="match status" value="1"/>
</dbReference>
<keyword evidence="5" id="KW-0812">Transmembrane</keyword>
<dbReference type="GO" id="GO:0015031">
    <property type="term" value="P:protein transport"/>
    <property type="evidence" value="ECO:0007669"/>
    <property type="project" value="UniProtKB-KW"/>
</dbReference>
<evidence type="ECO:0000256" key="9">
    <source>
        <dbReference type="ARBA" id="ARBA00023136"/>
    </source>
</evidence>
<evidence type="ECO:0000256" key="3">
    <source>
        <dbReference type="ARBA" id="ARBA00022448"/>
    </source>
</evidence>
<dbReference type="GO" id="GO:0005886">
    <property type="term" value="C:plasma membrane"/>
    <property type="evidence" value="ECO:0007669"/>
    <property type="project" value="UniProtKB-SubCell"/>
</dbReference>
<evidence type="ECO:0000256" key="1">
    <source>
        <dbReference type="ARBA" id="ARBA00004162"/>
    </source>
</evidence>
<keyword evidence="3" id="KW-0813">Transport</keyword>
<keyword evidence="12" id="KW-1185">Reference proteome</keyword>
<name>A0A0R2I3L1_9LACO</name>
<dbReference type="EMBL" id="JQBW01000004">
    <property type="protein sequence ID" value="KRN59406.1"/>
    <property type="molecule type" value="Genomic_DNA"/>
</dbReference>
<reference evidence="11 12" key="1">
    <citation type="journal article" date="2015" name="Genome Announc.">
        <title>Expanding the biotechnology potential of lactobacilli through comparative genomics of 213 strains and associated genera.</title>
        <authorList>
            <person name="Sun Z."/>
            <person name="Harris H.M."/>
            <person name="McCann A."/>
            <person name="Guo C."/>
            <person name="Argimon S."/>
            <person name="Zhang W."/>
            <person name="Yang X."/>
            <person name="Jeffery I.B."/>
            <person name="Cooney J.C."/>
            <person name="Kagawa T.F."/>
            <person name="Liu W."/>
            <person name="Song Y."/>
            <person name="Salvetti E."/>
            <person name="Wrobel A."/>
            <person name="Rasinkangas P."/>
            <person name="Parkhill J."/>
            <person name="Rea M.C."/>
            <person name="O'Sullivan O."/>
            <person name="Ritari J."/>
            <person name="Douillard F.P."/>
            <person name="Paul Ross R."/>
            <person name="Yang R."/>
            <person name="Briner A.E."/>
            <person name="Felis G.E."/>
            <person name="de Vos W.M."/>
            <person name="Barrangou R."/>
            <person name="Klaenhammer T.R."/>
            <person name="Caufield P.W."/>
            <person name="Cui Y."/>
            <person name="Zhang H."/>
            <person name="O'Toole P.W."/>
        </authorList>
    </citation>
    <scope>NUCLEOTIDE SEQUENCE [LARGE SCALE GENOMIC DNA]</scope>
    <source>
        <strain evidence="11 12">DSM 17896</strain>
    </source>
</reference>
<dbReference type="PANTHER" id="PTHR33909:SF1">
    <property type="entry name" value="SEC TRANSLOCON ACCESSORY COMPLEX SUBUNIT YAJC"/>
    <property type="match status" value="1"/>
</dbReference>
<proteinExistence type="inferred from homology"/>
<dbReference type="NCBIfam" id="TIGR00739">
    <property type="entry name" value="yajC"/>
    <property type="match status" value="1"/>
</dbReference>
<feature type="compositionally biased region" description="Polar residues" evidence="10">
    <location>
        <begin position="79"/>
        <end position="89"/>
    </location>
</feature>
<dbReference type="Pfam" id="PF02699">
    <property type="entry name" value="YajC"/>
    <property type="match status" value="1"/>
</dbReference>
<keyword evidence="7" id="KW-1133">Transmembrane helix</keyword>
<feature type="region of interest" description="Disordered" evidence="10">
    <location>
        <begin position="79"/>
        <end position="142"/>
    </location>
</feature>
<gene>
    <name evidence="11" type="ORF">IV45_GL001149</name>
</gene>
<feature type="compositionally biased region" description="Low complexity" evidence="10">
    <location>
        <begin position="90"/>
        <end position="105"/>
    </location>
</feature>
<dbReference type="PATRIC" id="fig|396268.3.peg.1161"/>
<keyword evidence="4" id="KW-1003">Cell membrane</keyword>
<evidence type="ECO:0000256" key="8">
    <source>
        <dbReference type="ARBA" id="ARBA00023010"/>
    </source>
</evidence>
<evidence type="ECO:0000256" key="4">
    <source>
        <dbReference type="ARBA" id="ARBA00022475"/>
    </source>
</evidence>
<keyword evidence="6" id="KW-0653">Protein transport</keyword>
<evidence type="ECO:0000256" key="6">
    <source>
        <dbReference type="ARBA" id="ARBA00022927"/>
    </source>
</evidence>
<dbReference type="AlphaFoldDB" id="A0A0R2I3L1"/>
<comment type="similarity">
    <text evidence="2">Belongs to the YajC family.</text>
</comment>
<evidence type="ECO:0000256" key="2">
    <source>
        <dbReference type="ARBA" id="ARBA00006742"/>
    </source>
</evidence>